<reference evidence="2" key="1">
    <citation type="journal article" date="2021" name="PeerJ">
        <title>Extensive microbial diversity within the chicken gut microbiome revealed by metagenomics and culture.</title>
        <authorList>
            <person name="Gilroy R."/>
            <person name="Ravi A."/>
            <person name="Getino M."/>
            <person name="Pursley I."/>
            <person name="Horton D.L."/>
            <person name="Alikhan N.F."/>
            <person name="Baker D."/>
            <person name="Gharbi K."/>
            <person name="Hall N."/>
            <person name="Watson M."/>
            <person name="Adriaenssens E.M."/>
            <person name="Foster-Nyarko E."/>
            <person name="Jarju S."/>
            <person name="Secka A."/>
            <person name="Antonio M."/>
            <person name="Oren A."/>
            <person name="Chaudhuri R.R."/>
            <person name="La Ragione R."/>
            <person name="Hildebrand F."/>
            <person name="Pallen M.J."/>
        </authorList>
    </citation>
    <scope>NUCLEOTIDE SEQUENCE</scope>
    <source>
        <strain evidence="2">CHK179-28034</strain>
    </source>
</reference>
<evidence type="ECO:0000256" key="1">
    <source>
        <dbReference type="SAM" id="Phobius"/>
    </source>
</evidence>
<sequence>MKVKRNTLLLLACLVWSAAGFNILRIGLMAYPAYLTVTNYLLSVLVFAVFQRFIFGKLVKKHTDRINSYPDEPHFFLKFFDRKAFIIMAVMMTGGIGLRVGGLAPERFIAFFYTGLGASLLLAGLLFGRNYGRAIFTAANVQNERKGE</sequence>
<protein>
    <submittedName>
        <fullName evidence="2">Uncharacterized protein</fullName>
    </submittedName>
</protein>
<proteinExistence type="predicted"/>
<keyword evidence="1" id="KW-0812">Transmembrane</keyword>
<reference evidence="2" key="2">
    <citation type="submission" date="2021-04" db="EMBL/GenBank/DDBJ databases">
        <authorList>
            <person name="Gilroy R."/>
        </authorList>
    </citation>
    <scope>NUCLEOTIDE SEQUENCE</scope>
    <source>
        <strain evidence="2">CHK179-28034</strain>
    </source>
</reference>
<name>A0A9D2EJY8_9FIRM</name>
<keyword evidence="1" id="KW-1133">Transmembrane helix</keyword>
<gene>
    <name evidence="2" type="ORF">H9968_02370</name>
</gene>
<dbReference type="EMBL" id="DXBR01000028">
    <property type="protein sequence ID" value="HIZ38760.1"/>
    <property type="molecule type" value="Genomic_DNA"/>
</dbReference>
<dbReference type="Proteomes" id="UP000824049">
    <property type="component" value="Unassembled WGS sequence"/>
</dbReference>
<organism evidence="2 3">
    <name type="scientific">Candidatus Anaerobutyricum stercoris</name>
    <dbReference type="NCBI Taxonomy" id="2838457"/>
    <lineage>
        <taxon>Bacteria</taxon>
        <taxon>Bacillati</taxon>
        <taxon>Bacillota</taxon>
        <taxon>Clostridia</taxon>
        <taxon>Lachnospirales</taxon>
        <taxon>Lachnospiraceae</taxon>
        <taxon>Anaerobutyricum</taxon>
    </lineage>
</organism>
<feature type="transmembrane region" description="Helical" evidence="1">
    <location>
        <begin position="108"/>
        <end position="127"/>
    </location>
</feature>
<feature type="transmembrane region" description="Helical" evidence="1">
    <location>
        <begin position="30"/>
        <end position="55"/>
    </location>
</feature>
<dbReference type="AlphaFoldDB" id="A0A9D2EJY8"/>
<feature type="transmembrane region" description="Helical" evidence="1">
    <location>
        <begin position="84"/>
        <end position="102"/>
    </location>
</feature>
<keyword evidence="1" id="KW-0472">Membrane</keyword>
<comment type="caution">
    <text evidence="2">The sequence shown here is derived from an EMBL/GenBank/DDBJ whole genome shotgun (WGS) entry which is preliminary data.</text>
</comment>
<evidence type="ECO:0000313" key="2">
    <source>
        <dbReference type="EMBL" id="HIZ38760.1"/>
    </source>
</evidence>
<accession>A0A9D2EJY8</accession>
<evidence type="ECO:0000313" key="3">
    <source>
        <dbReference type="Proteomes" id="UP000824049"/>
    </source>
</evidence>